<keyword evidence="2" id="KW-1185">Reference proteome</keyword>
<evidence type="ECO:0000313" key="1">
    <source>
        <dbReference type="EMBL" id="REE04278.1"/>
    </source>
</evidence>
<dbReference type="EMBL" id="QREH01000001">
    <property type="protein sequence ID" value="REE04278.1"/>
    <property type="molecule type" value="Genomic_DNA"/>
</dbReference>
<reference evidence="1 2" key="1">
    <citation type="submission" date="2018-07" db="EMBL/GenBank/DDBJ databases">
        <title>Sequencing the genomes of 1000 actinobacteria strains.</title>
        <authorList>
            <person name="Klenk H.-P."/>
        </authorList>
    </citation>
    <scope>NUCLEOTIDE SEQUENCE [LARGE SCALE GENOMIC DNA]</scope>
    <source>
        <strain evidence="1 2">DSM 14442</strain>
    </source>
</reference>
<dbReference type="OrthoDB" id="3253436at2"/>
<dbReference type="RefSeq" id="WP_115932241.1">
    <property type="nucleotide sequence ID" value="NZ_QREH01000001.1"/>
</dbReference>
<evidence type="ECO:0008006" key="3">
    <source>
        <dbReference type="Google" id="ProtNLM"/>
    </source>
</evidence>
<dbReference type="AlphaFoldDB" id="A0A3D9LD39"/>
<accession>A0A3D9LD39</accession>
<dbReference type="Proteomes" id="UP000256727">
    <property type="component" value="Unassembled WGS sequence"/>
</dbReference>
<proteinExistence type="predicted"/>
<name>A0A3D9LD39_9MICC</name>
<organism evidence="1 2">
    <name type="scientific">Citricoccus muralis</name>
    <dbReference type="NCBI Taxonomy" id="169134"/>
    <lineage>
        <taxon>Bacteria</taxon>
        <taxon>Bacillati</taxon>
        <taxon>Actinomycetota</taxon>
        <taxon>Actinomycetes</taxon>
        <taxon>Micrococcales</taxon>
        <taxon>Micrococcaceae</taxon>
        <taxon>Citricoccus</taxon>
    </lineage>
</organism>
<protein>
    <recommendedName>
        <fullName evidence="3">Pyrimidine dimer DNA glycosylase /DNA-(Apurinic or apyrimidinic site) lyase</fullName>
    </recommendedName>
</protein>
<dbReference type="Pfam" id="PF03013">
    <property type="entry name" value="Pyr_excise"/>
    <property type="match status" value="1"/>
</dbReference>
<comment type="caution">
    <text evidence="1">The sequence shown here is derived from an EMBL/GenBank/DDBJ whole genome shotgun (WGS) entry which is preliminary data.</text>
</comment>
<dbReference type="InterPro" id="IPR004260">
    <property type="entry name" value="Pyr-dimer_DNA_glycosylase"/>
</dbReference>
<gene>
    <name evidence="1" type="ORF">C8E99_2107</name>
</gene>
<sequence length="169" mass="18593">MRLWSLHPRYLDRQGLTGGWREALLAQAVLAGRTKGYRSHPQLVRFRSHPDPAAAVGAFLLVTAEEAAERGYNFDVTRIDRPGHPASGLAHDAGRDLPVDGTFSGVPRLPVAQIPVTEGQVAYEWKHLLAKIGQRTPERLEGLVGISVPQVHPLFEVVPGDIESWERLG</sequence>
<evidence type="ECO:0000313" key="2">
    <source>
        <dbReference type="Proteomes" id="UP000256727"/>
    </source>
</evidence>